<organism evidence="1 2">
    <name type="scientific">Lindgomyces ingoldianus</name>
    <dbReference type="NCBI Taxonomy" id="673940"/>
    <lineage>
        <taxon>Eukaryota</taxon>
        <taxon>Fungi</taxon>
        <taxon>Dikarya</taxon>
        <taxon>Ascomycota</taxon>
        <taxon>Pezizomycotina</taxon>
        <taxon>Dothideomycetes</taxon>
        <taxon>Pleosporomycetidae</taxon>
        <taxon>Pleosporales</taxon>
        <taxon>Lindgomycetaceae</taxon>
        <taxon>Lindgomyces</taxon>
    </lineage>
</organism>
<sequence length="93" mass="10467">MSRLCYSYPTREYPRLRTGFMGSSASVPLPPTLRFTLITPPILHYLSVPCDSSSILLTYRPLGSYTTLATNTVPDLCFYQELHRSGLAKIYTS</sequence>
<protein>
    <submittedName>
        <fullName evidence="1">Uncharacterized protein</fullName>
    </submittedName>
</protein>
<accession>A0ACB6QUV2</accession>
<proteinExistence type="predicted"/>
<dbReference type="Proteomes" id="UP000799755">
    <property type="component" value="Unassembled WGS sequence"/>
</dbReference>
<dbReference type="EMBL" id="MU003507">
    <property type="protein sequence ID" value="KAF2470824.1"/>
    <property type="molecule type" value="Genomic_DNA"/>
</dbReference>
<evidence type="ECO:0000313" key="1">
    <source>
        <dbReference type="EMBL" id="KAF2470824.1"/>
    </source>
</evidence>
<reference evidence="1" key="1">
    <citation type="journal article" date="2020" name="Stud. Mycol.">
        <title>101 Dothideomycetes genomes: a test case for predicting lifestyles and emergence of pathogens.</title>
        <authorList>
            <person name="Haridas S."/>
            <person name="Albert R."/>
            <person name="Binder M."/>
            <person name="Bloem J."/>
            <person name="Labutti K."/>
            <person name="Salamov A."/>
            <person name="Andreopoulos B."/>
            <person name="Baker S."/>
            <person name="Barry K."/>
            <person name="Bills G."/>
            <person name="Bluhm B."/>
            <person name="Cannon C."/>
            <person name="Castanera R."/>
            <person name="Culley D."/>
            <person name="Daum C."/>
            <person name="Ezra D."/>
            <person name="Gonzalez J."/>
            <person name="Henrissat B."/>
            <person name="Kuo A."/>
            <person name="Liang C."/>
            <person name="Lipzen A."/>
            <person name="Lutzoni F."/>
            <person name="Magnuson J."/>
            <person name="Mondo S."/>
            <person name="Nolan M."/>
            <person name="Ohm R."/>
            <person name="Pangilinan J."/>
            <person name="Park H.-J."/>
            <person name="Ramirez L."/>
            <person name="Alfaro M."/>
            <person name="Sun H."/>
            <person name="Tritt A."/>
            <person name="Yoshinaga Y."/>
            <person name="Zwiers L.-H."/>
            <person name="Turgeon B."/>
            <person name="Goodwin S."/>
            <person name="Spatafora J."/>
            <person name="Crous P."/>
            <person name="Grigoriev I."/>
        </authorList>
    </citation>
    <scope>NUCLEOTIDE SEQUENCE</scope>
    <source>
        <strain evidence="1">ATCC 200398</strain>
    </source>
</reference>
<comment type="caution">
    <text evidence="1">The sequence shown here is derived from an EMBL/GenBank/DDBJ whole genome shotgun (WGS) entry which is preliminary data.</text>
</comment>
<gene>
    <name evidence="1" type="ORF">BDR25DRAFT_32807</name>
</gene>
<keyword evidence="2" id="KW-1185">Reference proteome</keyword>
<name>A0ACB6QUV2_9PLEO</name>
<evidence type="ECO:0000313" key="2">
    <source>
        <dbReference type="Proteomes" id="UP000799755"/>
    </source>
</evidence>